<comment type="caution">
    <text evidence="2">The sequence shown here is derived from an EMBL/GenBank/DDBJ whole genome shotgun (WGS) entry which is preliminary data.</text>
</comment>
<evidence type="ECO:0000313" key="2">
    <source>
        <dbReference type="EMBL" id="RHZ55439.1"/>
    </source>
</evidence>
<dbReference type="AlphaFoldDB" id="A0A397GYL0"/>
<dbReference type="Proteomes" id="UP000266861">
    <property type="component" value="Unassembled WGS sequence"/>
</dbReference>
<feature type="region of interest" description="Disordered" evidence="1">
    <location>
        <begin position="55"/>
        <end position="76"/>
    </location>
</feature>
<reference evidence="2 3" key="1">
    <citation type="submission" date="2018-08" db="EMBL/GenBank/DDBJ databases">
        <title>Genome and evolution of the arbuscular mycorrhizal fungus Diversispora epigaea (formerly Glomus versiforme) and its bacterial endosymbionts.</title>
        <authorList>
            <person name="Sun X."/>
            <person name="Fei Z."/>
            <person name="Harrison M."/>
        </authorList>
    </citation>
    <scope>NUCLEOTIDE SEQUENCE [LARGE SCALE GENOMIC DNA]</scope>
    <source>
        <strain evidence="2 3">IT104</strain>
    </source>
</reference>
<evidence type="ECO:0000313" key="3">
    <source>
        <dbReference type="Proteomes" id="UP000266861"/>
    </source>
</evidence>
<keyword evidence="3" id="KW-1185">Reference proteome</keyword>
<evidence type="ECO:0000256" key="1">
    <source>
        <dbReference type="SAM" id="MobiDB-lite"/>
    </source>
</evidence>
<organism evidence="2 3">
    <name type="scientific">Diversispora epigaea</name>
    <dbReference type="NCBI Taxonomy" id="1348612"/>
    <lineage>
        <taxon>Eukaryota</taxon>
        <taxon>Fungi</taxon>
        <taxon>Fungi incertae sedis</taxon>
        <taxon>Mucoromycota</taxon>
        <taxon>Glomeromycotina</taxon>
        <taxon>Glomeromycetes</taxon>
        <taxon>Diversisporales</taxon>
        <taxon>Diversisporaceae</taxon>
        <taxon>Diversispora</taxon>
    </lineage>
</organism>
<protein>
    <submittedName>
        <fullName evidence="2">Uncharacterized protein</fullName>
    </submittedName>
</protein>
<dbReference type="EMBL" id="PQFF01000368">
    <property type="protein sequence ID" value="RHZ55439.1"/>
    <property type="molecule type" value="Genomic_DNA"/>
</dbReference>
<gene>
    <name evidence="2" type="ORF">Glove_415g15</name>
</gene>
<proteinExistence type="predicted"/>
<name>A0A397GYL0_9GLOM</name>
<sequence length="76" mass="8440">MQLSLLQRVYQVKAPEKNNHASIFIELLPSEAIRLANLLLSPNFGDSSQALRGSAGLVHHSARDTNVTPPKYEEKQ</sequence>
<accession>A0A397GYL0</accession>